<feature type="domain" description="CYRIA/CYRIB Rac1 binding" evidence="5">
    <location>
        <begin position="18"/>
        <end position="103"/>
    </location>
</feature>
<comment type="caution">
    <text evidence="6">The sequence shown here is derived from an EMBL/GenBank/DDBJ whole genome shotgun (WGS) entry which is preliminary data.</text>
</comment>
<evidence type="ECO:0000256" key="4">
    <source>
        <dbReference type="ARBA" id="ARBA00023288"/>
    </source>
</evidence>
<dbReference type="OrthoDB" id="8827774at2759"/>
<dbReference type="EMBL" id="CAJRST010006668">
    <property type="protein sequence ID" value="CAG5896171.1"/>
    <property type="molecule type" value="Genomic_DNA"/>
</dbReference>
<evidence type="ECO:0000256" key="2">
    <source>
        <dbReference type="ARBA" id="ARBA00005778"/>
    </source>
</evidence>
<sequence>MGNLLKVLTCTDLEQEPNFFLDFENAQPTEAEREVWEQVDVVLKDAKGILDELQAYKGAGQEIREAIQNPNDEALQEQAWAAVVPLVGKLKKFYEFSQRLAGRATDASTDSCDAAQRAPGFSLPETVGVGRKAYRSLIFL</sequence>
<dbReference type="GO" id="GO:0016020">
    <property type="term" value="C:membrane"/>
    <property type="evidence" value="ECO:0007669"/>
    <property type="project" value="UniProtKB-SubCell"/>
</dbReference>
<dbReference type="Pfam" id="PF07159">
    <property type="entry name" value="CYRIA-B_Rac1-bd"/>
    <property type="match status" value="1"/>
</dbReference>
<evidence type="ECO:0000256" key="1">
    <source>
        <dbReference type="ARBA" id="ARBA00004635"/>
    </source>
</evidence>
<evidence type="ECO:0000313" key="7">
    <source>
        <dbReference type="Proteomes" id="UP000677803"/>
    </source>
</evidence>
<gene>
    <name evidence="6" type="ORF">MMEN_LOCUS7185</name>
</gene>
<keyword evidence="3" id="KW-0472">Membrane</keyword>
<evidence type="ECO:0000259" key="5">
    <source>
        <dbReference type="Pfam" id="PF07159"/>
    </source>
</evidence>
<dbReference type="InterPro" id="IPR039789">
    <property type="entry name" value="CYRI"/>
</dbReference>
<name>A0A8S4AWZ3_9TELE</name>
<dbReference type="Proteomes" id="UP000677803">
    <property type="component" value="Unassembled WGS sequence"/>
</dbReference>
<comment type="subcellular location">
    <subcellularLocation>
        <location evidence="1">Membrane</location>
        <topology evidence="1">Lipid-anchor</topology>
    </subcellularLocation>
</comment>
<evidence type="ECO:0000313" key="6">
    <source>
        <dbReference type="EMBL" id="CAG5896171.1"/>
    </source>
</evidence>
<protein>
    <submittedName>
        <fullName evidence="6">(Atlantic silverside) hypothetical protein</fullName>
    </submittedName>
</protein>
<dbReference type="GO" id="GO:0031267">
    <property type="term" value="F:small GTPase binding"/>
    <property type="evidence" value="ECO:0007669"/>
    <property type="project" value="InterPro"/>
</dbReference>
<proteinExistence type="inferred from homology"/>
<dbReference type="PANTHER" id="PTHR12422">
    <property type="entry name" value="GH09096P"/>
    <property type="match status" value="1"/>
</dbReference>
<dbReference type="GO" id="GO:0030833">
    <property type="term" value="P:regulation of actin filament polymerization"/>
    <property type="evidence" value="ECO:0007669"/>
    <property type="project" value="InterPro"/>
</dbReference>
<evidence type="ECO:0000256" key="3">
    <source>
        <dbReference type="ARBA" id="ARBA00023136"/>
    </source>
</evidence>
<keyword evidence="4" id="KW-0449">Lipoprotein</keyword>
<keyword evidence="7" id="KW-1185">Reference proteome</keyword>
<comment type="similarity">
    <text evidence="2">Belongs to the CYRI family.</text>
</comment>
<organism evidence="6 7">
    <name type="scientific">Menidia menidia</name>
    <name type="common">Atlantic silverside</name>
    <dbReference type="NCBI Taxonomy" id="238744"/>
    <lineage>
        <taxon>Eukaryota</taxon>
        <taxon>Metazoa</taxon>
        <taxon>Chordata</taxon>
        <taxon>Craniata</taxon>
        <taxon>Vertebrata</taxon>
        <taxon>Euteleostomi</taxon>
        <taxon>Actinopterygii</taxon>
        <taxon>Neopterygii</taxon>
        <taxon>Teleostei</taxon>
        <taxon>Neoteleostei</taxon>
        <taxon>Acanthomorphata</taxon>
        <taxon>Ovalentaria</taxon>
        <taxon>Atherinomorphae</taxon>
        <taxon>Atheriniformes</taxon>
        <taxon>Atherinopsidae</taxon>
        <taxon>Menidiinae</taxon>
        <taxon>Menidia</taxon>
    </lineage>
</organism>
<dbReference type="InterPro" id="IPR009828">
    <property type="entry name" value="CYRIA/CYRIB_Rac1-bd"/>
</dbReference>
<reference evidence="6" key="1">
    <citation type="submission" date="2021-05" db="EMBL/GenBank/DDBJ databases">
        <authorList>
            <person name="Tigano A."/>
        </authorList>
    </citation>
    <scope>NUCLEOTIDE SEQUENCE</scope>
</reference>
<accession>A0A8S4AWZ3</accession>
<dbReference type="AlphaFoldDB" id="A0A8S4AWZ3"/>